<dbReference type="Pfam" id="PF09339">
    <property type="entry name" value="HTH_IclR"/>
    <property type="match status" value="1"/>
</dbReference>
<organism evidence="7 8">
    <name type="scientific">Acuticoccus sediminis</name>
    <dbReference type="NCBI Taxonomy" id="2184697"/>
    <lineage>
        <taxon>Bacteria</taxon>
        <taxon>Pseudomonadati</taxon>
        <taxon>Pseudomonadota</taxon>
        <taxon>Alphaproteobacteria</taxon>
        <taxon>Hyphomicrobiales</taxon>
        <taxon>Amorphaceae</taxon>
        <taxon>Acuticoccus</taxon>
    </lineage>
</organism>
<feature type="region of interest" description="Disordered" evidence="4">
    <location>
        <begin position="1"/>
        <end position="21"/>
    </location>
</feature>
<dbReference type="Gene3D" id="1.10.10.10">
    <property type="entry name" value="Winged helix-like DNA-binding domain superfamily/Winged helix DNA-binding domain"/>
    <property type="match status" value="1"/>
</dbReference>
<dbReference type="GO" id="GO:0003700">
    <property type="term" value="F:DNA-binding transcription factor activity"/>
    <property type="evidence" value="ECO:0007669"/>
    <property type="project" value="TreeGrafter"/>
</dbReference>
<dbReference type="InterPro" id="IPR050707">
    <property type="entry name" value="HTH_MetabolicPath_Reg"/>
</dbReference>
<protein>
    <submittedName>
        <fullName evidence="7">IclR family transcriptional regulator</fullName>
    </submittedName>
</protein>
<dbReference type="PROSITE" id="PS51077">
    <property type="entry name" value="HTH_ICLR"/>
    <property type="match status" value="1"/>
</dbReference>
<comment type="caution">
    <text evidence="7">The sequence shown here is derived from an EMBL/GenBank/DDBJ whole genome shotgun (WGS) entry which is preliminary data.</text>
</comment>
<keyword evidence="8" id="KW-1185">Reference proteome</keyword>
<dbReference type="SMART" id="SM00346">
    <property type="entry name" value="HTH_ICLR"/>
    <property type="match status" value="1"/>
</dbReference>
<keyword evidence="2" id="KW-0238">DNA-binding</keyword>
<evidence type="ECO:0000256" key="4">
    <source>
        <dbReference type="SAM" id="MobiDB-lite"/>
    </source>
</evidence>
<dbReference type="InterPro" id="IPR029016">
    <property type="entry name" value="GAF-like_dom_sf"/>
</dbReference>
<keyword evidence="1" id="KW-0805">Transcription regulation</keyword>
<dbReference type="Proteomes" id="UP000249590">
    <property type="component" value="Unassembled WGS sequence"/>
</dbReference>
<dbReference type="SUPFAM" id="SSF55781">
    <property type="entry name" value="GAF domain-like"/>
    <property type="match status" value="1"/>
</dbReference>
<dbReference type="PROSITE" id="PS51078">
    <property type="entry name" value="ICLR_ED"/>
    <property type="match status" value="1"/>
</dbReference>
<evidence type="ECO:0000256" key="1">
    <source>
        <dbReference type="ARBA" id="ARBA00023015"/>
    </source>
</evidence>
<evidence type="ECO:0000256" key="2">
    <source>
        <dbReference type="ARBA" id="ARBA00023125"/>
    </source>
</evidence>
<dbReference type="OrthoDB" id="6057486at2"/>
<keyword evidence="3" id="KW-0804">Transcription</keyword>
<evidence type="ECO:0000256" key="3">
    <source>
        <dbReference type="ARBA" id="ARBA00023163"/>
    </source>
</evidence>
<name>A0A8B2NQA9_9HYPH</name>
<dbReference type="RefSeq" id="WP_111345370.1">
    <property type="nucleotide sequence ID" value="NZ_QHHQ01000002.1"/>
</dbReference>
<feature type="compositionally biased region" description="Basic and acidic residues" evidence="4">
    <location>
        <begin position="11"/>
        <end position="20"/>
    </location>
</feature>
<evidence type="ECO:0000313" key="8">
    <source>
        <dbReference type="Proteomes" id="UP000249590"/>
    </source>
</evidence>
<evidence type="ECO:0000259" key="6">
    <source>
        <dbReference type="PROSITE" id="PS51078"/>
    </source>
</evidence>
<dbReference type="PANTHER" id="PTHR30136">
    <property type="entry name" value="HELIX-TURN-HELIX TRANSCRIPTIONAL REGULATOR, ICLR FAMILY"/>
    <property type="match status" value="1"/>
</dbReference>
<feature type="domain" description="IclR-ED" evidence="6">
    <location>
        <begin position="85"/>
        <end position="261"/>
    </location>
</feature>
<dbReference type="Gene3D" id="3.30.450.40">
    <property type="match status" value="1"/>
</dbReference>
<proteinExistence type="predicted"/>
<evidence type="ECO:0000259" key="5">
    <source>
        <dbReference type="PROSITE" id="PS51077"/>
    </source>
</evidence>
<dbReference type="GO" id="GO:0003677">
    <property type="term" value="F:DNA binding"/>
    <property type="evidence" value="ECO:0007669"/>
    <property type="project" value="UniProtKB-KW"/>
</dbReference>
<evidence type="ECO:0000313" key="7">
    <source>
        <dbReference type="EMBL" id="RAI02066.1"/>
    </source>
</evidence>
<sequence length="261" mass="28654">MDKQTLAPARSPRDHKEPPKTVRAVVQALKVLRELDQAGGSMGATALARKAGLNTSTTFNILRTLDAEGMVNFDPSTKTYAPALGLLALVRSLVGRQESELLRRELMQIATREQCLMALWQIVDDRVVLIDRALANTPVRLDMQVTQRMPKYLGAIGRVIAAKSDVGPEELRRWFMAMRWNKAPTFEEYLAQVEEARQKGYGIDDETLYAGIAVVASVITDAEGWPLYGISAISLVGTPQHRRLNQIGEKLAAIAASISGG</sequence>
<dbReference type="SUPFAM" id="SSF46785">
    <property type="entry name" value="Winged helix' DNA-binding domain"/>
    <property type="match status" value="1"/>
</dbReference>
<dbReference type="Pfam" id="PF01614">
    <property type="entry name" value="IclR_C"/>
    <property type="match status" value="1"/>
</dbReference>
<dbReference type="InterPro" id="IPR005471">
    <property type="entry name" value="Tscrpt_reg_IclR_N"/>
</dbReference>
<dbReference type="GO" id="GO:0045892">
    <property type="term" value="P:negative regulation of DNA-templated transcription"/>
    <property type="evidence" value="ECO:0007669"/>
    <property type="project" value="TreeGrafter"/>
</dbReference>
<accession>A0A8B2NQA9</accession>
<gene>
    <name evidence="7" type="ORF">DLJ53_11860</name>
</gene>
<feature type="domain" description="HTH iclR-type" evidence="5">
    <location>
        <begin position="22"/>
        <end position="84"/>
    </location>
</feature>
<dbReference type="AlphaFoldDB" id="A0A8B2NQA9"/>
<dbReference type="PANTHER" id="PTHR30136:SF24">
    <property type="entry name" value="HTH-TYPE TRANSCRIPTIONAL REPRESSOR ALLR"/>
    <property type="match status" value="1"/>
</dbReference>
<dbReference type="EMBL" id="QHHQ01000002">
    <property type="protein sequence ID" value="RAI02066.1"/>
    <property type="molecule type" value="Genomic_DNA"/>
</dbReference>
<dbReference type="InterPro" id="IPR036390">
    <property type="entry name" value="WH_DNA-bd_sf"/>
</dbReference>
<dbReference type="InterPro" id="IPR014757">
    <property type="entry name" value="Tscrpt_reg_IclR_C"/>
</dbReference>
<reference evidence="7 8" key="1">
    <citation type="submission" date="2018-05" db="EMBL/GenBank/DDBJ databases">
        <title>Acuticoccus sediminis sp. nov., isolated from deep-sea sediment of Indian Ocean.</title>
        <authorList>
            <person name="Liu X."/>
            <person name="Lai Q."/>
            <person name="Du Y."/>
            <person name="Sun F."/>
            <person name="Zhang X."/>
            <person name="Wang S."/>
            <person name="Shao Z."/>
        </authorList>
    </citation>
    <scope>NUCLEOTIDE SEQUENCE [LARGE SCALE GENOMIC DNA]</scope>
    <source>
        <strain evidence="7 8">PTG4-2</strain>
    </source>
</reference>
<dbReference type="InterPro" id="IPR036388">
    <property type="entry name" value="WH-like_DNA-bd_sf"/>
</dbReference>